<dbReference type="RefSeq" id="WP_114176212.1">
    <property type="nucleotide sequence ID" value="NZ_CP024902.1"/>
</dbReference>
<protein>
    <submittedName>
        <fullName evidence="1">Capsular biosynthesis protein</fullName>
    </submittedName>
</protein>
<accession>A0A2Z5MSG4</accession>
<proteinExistence type="predicted"/>
<dbReference type="OrthoDB" id="9794206at2"/>
<evidence type="ECO:0000313" key="1">
    <source>
        <dbReference type="EMBL" id="AXF19744.1"/>
    </source>
</evidence>
<sequence length="401" mass="45449">MPRSFLVLQGTASLFFSRLSEALSARGHAVCRVNFCGGDWLYGRRGKVINYRGRTSDLPAWYADLVREKGITDVLMFGDCREIHRHMHWVSERHGLRLHVFEEGYIRPHWITLERHGVNGRSLMPTGPENILQLQGHIPPAQPGVATGYNLFERVFHDIAYRIANALLAWRFPCYRSHRPRNGLFEYTGLAVRALLRGRHHRQAEAVTRELLDSGRPYYLFPLQLNSDAQIIVHSPFDGVRDAIDQVIRSFAKHASQDTTLVIKNHPLDTGLIEYRRFAMSLAHAVGIDGRLRFVDSGHLPTLLEFARGVVVVNSTVGLSALHHERPLMTLGTAIYNMRGLTWQGGLDDFWSNGEPPNMVLYHAFLDYVMHHTQINGDFYTHTGIAMAVKGAVNRLDCVDA</sequence>
<reference evidence="1 2" key="1">
    <citation type="journal article" date="2018" name="ISME J.">
        <title>Involvement of Burkholderiaceae and sulfurous volatiles in disease-suppressive soils.</title>
        <authorList>
            <person name="Carrion V.J."/>
            <person name="Cordovez V."/>
            <person name="Tyc O."/>
            <person name="Etalo D.W."/>
            <person name="de Bruijn I."/>
            <person name="de Jager V.C."/>
            <person name="Medema M.H."/>
            <person name="Eberl L."/>
            <person name="Raaijmakers J.M."/>
        </authorList>
    </citation>
    <scope>NUCLEOTIDE SEQUENCE [LARGE SCALE GENOMIC DNA]</scope>
    <source>
        <strain evidence="2">mHSR5</strain>
    </source>
</reference>
<dbReference type="AlphaFoldDB" id="A0A2Z5MSG4"/>
<name>A0A2Z5MSG4_BURPY</name>
<dbReference type="InterPro" id="IPR007833">
    <property type="entry name" value="Capsule_polysaccharide_synth"/>
</dbReference>
<dbReference type="GO" id="GO:0015774">
    <property type="term" value="P:polysaccharide transport"/>
    <property type="evidence" value="ECO:0007669"/>
    <property type="project" value="InterPro"/>
</dbReference>
<evidence type="ECO:0000313" key="2">
    <source>
        <dbReference type="Proteomes" id="UP000253104"/>
    </source>
</evidence>
<dbReference type="EMBL" id="CP024902">
    <property type="protein sequence ID" value="AXF19744.1"/>
    <property type="molecule type" value="Genomic_DNA"/>
</dbReference>
<dbReference type="Proteomes" id="UP000253104">
    <property type="component" value="Chromosome mHSR5_A"/>
</dbReference>
<gene>
    <name evidence="1" type="ORF">CUJ89_03920</name>
</gene>
<dbReference type="Pfam" id="PF05159">
    <property type="entry name" value="Capsule_synth"/>
    <property type="match status" value="1"/>
</dbReference>
<dbReference type="CDD" id="cd16441">
    <property type="entry name" value="beta_Kdo_transferase_KpsS"/>
    <property type="match status" value="1"/>
</dbReference>
<dbReference type="GO" id="GO:0000271">
    <property type="term" value="P:polysaccharide biosynthetic process"/>
    <property type="evidence" value="ECO:0007669"/>
    <property type="project" value="InterPro"/>
</dbReference>
<organism evidence="1 2">
    <name type="scientific">Burkholderia pyrrocinia</name>
    <name type="common">Pseudomonas pyrrocinia</name>
    <dbReference type="NCBI Taxonomy" id="60550"/>
    <lineage>
        <taxon>Bacteria</taxon>
        <taxon>Pseudomonadati</taxon>
        <taxon>Pseudomonadota</taxon>
        <taxon>Betaproteobacteria</taxon>
        <taxon>Burkholderiales</taxon>
        <taxon>Burkholderiaceae</taxon>
        <taxon>Burkholderia</taxon>
        <taxon>Burkholderia cepacia complex</taxon>
    </lineage>
</organism>